<keyword evidence="1" id="KW-0677">Repeat</keyword>
<dbReference type="InterPro" id="IPR032171">
    <property type="entry name" value="COR-A"/>
</dbReference>
<gene>
    <name evidence="3" type="ORF">OFUS_LOCUS26363</name>
</gene>
<comment type="caution">
    <text evidence="3">The sequence shown here is derived from an EMBL/GenBank/DDBJ whole genome shotgun (WGS) entry which is preliminary data.</text>
</comment>
<evidence type="ECO:0000313" key="4">
    <source>
        <dbReference type="Proteomes" id="UP000749559"/>
    </source>
</evidence>
<evidence type="ECO:0000259" key="2">
    <source>
        <dbReference type="Pfam" id="PF16095"/>
    </source>
</evidence>
<sequence length="417" mass="48799">TVQYINDYFHKIDTNLHSKVYFRHVKTYIAVDNKSDDDPELNRLKKTIVQLAEGQGFWGQKVPIKWLLLEKHLRGLKVESEDREPVRFLKFEEVKAIGLREEMDQASVTACLEFYHSVGDMIFFNENNLCDLVILDPQWLIDVFKSVITVPKFDIDSSEQSESERTVWEILDKDGVIMEKSIETVWKDRYAKLSIPSDVMIDIMQRFDLICPFGNNQRSFQEKRQFFVPCLLPKPEPSDVIKNKPLAVGTLFYTFSFLPKGLFHRLVAKICQENKWSLHGKLYFDYAVFKVTDQLHVLTLLAEENYLELKIHQLLKERTNRRQNSDMCLTIREDIEAILKSAIKIYCPSVSFKASVRCRCLNIQEGQKLVPISTDEINRGHKLCDFHTNCEAIDLQDYKPWFQMMEGNYGKCIETKV</sequence>
<dbReference type="InterPro" id="IPR036388">
    <property type="entry name" value="WH-like_DNA-bd_sf"/>
</dbReference>
<keyword evidence="4" id="KW-1185">Reference proteome</keyword>
<name>A0A8J1YBP2_OWEFU</name>
<feature type="domain" description="COR" evidence="2">
    <location>
        <begin position="63"/>
        <end position="232"/>
    </location>
</feature>
<protein>
    <recommendedName>
        <fullName evidence="2">COR domain-containing protein</fullName>
    </recommendedName>
</protein>
<dbReference type="Pfam" id="PF16095">
    <property type="entry name" value="COR-A"/>
    <property type="match status" value="1"/>
</dbReference>
<proteinExistence type="predicted"/>
<dbReference type="AlphaFoldDB" id="A0A8J1YBP2"/>
<evidence type="ECO:0000256" key="1">
    <source>
        <dbReference type="ARBA" id="ARBA00022737"/>
    </source>
</evidence>
<organism evidence="3 4">
    <name type="scientific">Owenia fusiformis</name>
    <name type="common">Polychaete worm</name>
    <dbReference type="NCBI Taxonomy" id="6347"/>
    <lineage>
        <taxon>Eukaryota</taxon>
        <taxon>Metazoa</taxon>
        <taxon>Spiralia</taxon>
        <taxon>Lophotrochozoa</taxon>
        <taxon>Annelida</taxon>
        <taxon>Polychaeta</taxon>
        <taxon>Sedentaria</taxon>
        <taxon>Canalipalpata</taxon>
        <taxon>Sabellida</taxon>
        <taxon>Oweniida</taxon>
        <taxon>Oweniidae</taxon>
        <taxon>Owenia</taxon>
    </lineage>
</organism>
<dbReference type="PANTHER" id="PTHR47679">
    <property type="entry name" value="PROTEIN TORNADO 1"/>
    <property type="match status" value="1"/>
</dbReference>
<dbReference type="PANTHER" id="PTHR47679:SF2">
    <property type="entry name" value="C-TERMINAL OF ROC (COR) DOMAIN-CONTAINING PROTEIN"/>
    <property type="match status" value="1"/>
</dbReference>
<dbReference type="Gene3D" id="1.10.10.10">
    <property type="entry name" value="Winged helix-like DNA-binding domain superfamily/Winged helix DNA-binding domain"/>
    <property type="match status" value="1"/>
</dbReference>
<dbReference type="Proteomes" id="UP000749559">
    <property type="component" value="Unassembled WGS sequence"/>
</dbReference>
<evidence type="ECO:0000313" key="3">
    <source>
        <dbReference type="EMBL" id="CAH1802713.1"/>
    </source>
</evidence>
<accession>A0A8J1YBP2</accession>
<feature type="non-terminal residue" evidence="3">
    <location>
        <position position="1"/>
    </location>
</feature>
<reference evidence="3" key="1">
    <citation type="submission" date="2022-03" db="EMBL/GenBank/DDBJ databases">
        <authorList>
            <person name="Martin C."/>
        </authorList>
    </citation>
    <scope>NUCLEOTIDE SEQUENCE</scope>
</reference>
<dbReference type="EMBL" id="CAIIXF020000047">
    <property type="protein sequence ID" value="CAH1802713.1"/>
    <property type="molecule type" value="Genomic_DNA"/>
</dbReference>